<accession>G7L1B9</accession>
<reference evidence="1 3" key="2">
    <citation type="journal article" date="2014" name="BMC Genomics">
        <title>An improved genome release (version Mt4.0) for the model legume Medicago truncatula.</title>
        <authorList>
            <person name="Tang H."/>
            <person name="Krishnakumar V."/>
            <person name="Bidwell S."/>
            <person name="Rosen B."/>
            <person name="Chan A."/>
            <person name="Zhou S."/>
            <person name="Gentzbittel L."/>
            <person name="Childs K.L."/>
            <person name="Yandell M."/>
            <person name="Gundlach H."/>
            <person name="Mayer K.F."/>
            <person name="Schwartz D.C."/>
            <person name="Town C.D."/>
        </authorList>
    </citation>
    <scope>GENOME REANNOTATION</scope>
    <source>
        <strain evidence="2 3">cv. Jemalong A17</strain>
    </source>
</reference>
<gene>
    <name evidence="1" type="ordered locus">MTR_7g058780</name>
</gene>
<sequence>MVADIYFPLFPSMFHFSSFSTSIEINFVGKGLKLKSNNKHIKAINVKWWLNDEIPKQTLRYYHSPYLCNKDRL</sequence>
<protein>
    <submittedName>
        <fullName evidence="1 2">Uncharacterized protein</fullName>
    </submittedName>
</protein>
<keyword evidence="3" id="KW-1185">Reference proteome</keyword>
<reference evidence="1 3" key="1">
    <citation type="journal article" date="2011" name="Nature">
        <title>The Medicago genome provides insight into the evolution of rhizobial symbioses.</title>
        <authorList>
            <person name="Young N.D."/>
            <person name="Debelle F."/>
            <person name="Oldroyd G.E."/>
            <person name="Geurts R."/>
            <person name="Cannon S.B."/>
            <person name="Udvardi M.K."/>
            <person name="Benedito V.A."/>
            <person name="Mayer K.F."/>
            <person name="Gouzy J."/>
            <person name="Schoof H."/>
            <person name="Van de Peer Y."/>
            <person name="Proost S."/>
            <person name="Cook D.R."/>
            <person name="Meyers B.C."/>
            <person name="Spannagl M."/>
            <person name="Cheung F."/>
            <person name="De Mita S."/>
            <person name="Krishnakumar V."/>
            <person name="Gundlach H."/>
            <person name="Zhou S."/>
            <person name="Mudge J."/>
            <person name="Bharti A.K."/>
            <person name="Murray J.D."/>
            <person name="Naoumkina M.A."/>
            <person name="Rosen B."/>
            <person name="Silverstein K.A."/>
            <person name="Tang H."/>
            <person name="Rombauts S."/>
            <person name="Zhao P.X."/>
            <person name="Zhou P."/>
            <person name="Barbe V."/>
            <person name="Bardou P."/>
            <person name="Bechner M."/>
            <person name="Bellec A."/>
            <person name="Berger A."/>
            <person name="Berges H."/>
            <person name="Bidwell S."/>
            <person name="Bisseling T."/>
            <person name="Choisne N."/>
            <person name="Couloux A."/>
            <person name="Denny R."/>
            <person name="Deshpande S."/>
            <person name="Dai X."/>
            <person name="Doyle J.J."/>
            <person name="Dudez A.M."/>
            <person name="Farmer A.D."/>
            <person name="Fouteau S."/>
            <person name="Franken C."/>
            <person name="Gibelin C."/>
            <person name="Gish J."/>
            <person name="Goldstein S."/>
            <person name="Gonzalez A.J."/>
            <person name="Green P.J."/>
            <person name="Hallab A."/>
            <person name="Hartog M."/>
            <person name="Hua A."/>
            <person name="Humphray S.J."/>
            <person name="Jeong D.H."/>
            <person name="Jing Y."/>
            <person name="Jocker A."/>
            <person name="Kenton S.M."/>
            <person name="Kim D.J."/>
            <person name="Klee K."/>
            <person name="Lai H."/>
            <person name="Lang C."/>
            <person name="Lin S."/>
            <person name="Macmil S.L."/>
            <person name="Magdelenat G."/>
            <person name="Matthews L."/>
            <person name="McCorrison J."/>
            <person name="Monaghan E.L."/>
            <person name="Mun J.H."/>
            <person name="Najar F.Z."/>
            <person name="Nicholson C."/>
            <person name="Noirot C."/>
            <person name="O'Bleness M."/>
            <person name="Paule C.R."/>
            <person name="Poulain J."/>
            <person name="Prion F."/>
            <person name="Qin B."/>
            <person name="Qu C."/>
            <person name="Retzel E.F."/>
            <person name="Riddle C."/>
            <person name="Sallet E."/>
            <person name="Samain S."/>
            <person name="Samson N."/>
            <person name="Sanders I."/>
            <person name="Saurat O."/>
            <person name="Scarpelli C."/>
            <person name="Schiex T."/>
            <person name="Segurens B."/>
            <person name="Severin A.J."/>
            <person name="Sherrier D.J."/>
            <person name="Shi R."/>
            <person name="Sims S."/>
            <person name="Singer S.R."/>
            <person name="Sinharoy S."/>
            <person name="Sterck L."/>
            <person name="Viollet A."/>
            <person name="Wang B.B."/>
            <person name="Wang K."/>
            <person name="Wang M."/>
            <person name="Wang X."/>
            <person name="Warfsmann J."/>
            <person name="Weissenbach J."/>
            <person name="White D.D."/>
            <person name="White J.D."/>
            <person name="Wiley G.B."/>
            <person name="Wincker P."/>
            <person name="Xing Y."/>
            <person name="Yang L."/>
            <person name="Yao Z."/>
            <person name="Ying F."/>
            <person name="Zhai J."/>
            <person name="Zhou L."/>
            <person name="Zuber A."/>
            <person name="Denarie J."/>
            <person name="Dixon R.A."/>
            <person name="May G.D."/>
            <person name="Schwartz D.C."/>
            <person name="Rogers J."/>
            <person name="Quetier F."/>
            <person name="Town C.D."/>
            <person name="Roe B.A."/>
        </authorList>
    </citation>
    <scope>NUCLEOTIDE SEQUENCE [LARGE SCALE GENOMIC DNA]</scope>
    <source>
        <strain evidence="1">A17</strain>
        <strain evidence="2 3">cv. Jemalong A17</strain>
    </source>
</reference>
<dbReference type="EMBL" id="CM001223">
    <property type="protein sequence ID" value="AES79175.1"/>
    <property type="molecule type" value="Genomic_DNA"/>
</dbReference>
<evidence type="ECO:0000313" key="3">
    <source>
        <dbReference type="Proteomes" id="UP000002051"/>
    </source>
</evidence>
<name>G7L1B9_MEDTR</name>
<dbReference type="PaxDb" id="3880-AES79175"/>
<reference evidence="2" key="3">
    <citation type="submission" date="2015-04" db="UniProtKB">
        <authorList>
            <consortium name="EnsemblPlants"/>
        </authorList>
    </citation>
    <scope>IDENTIFICATION</scope>
    <source>
        <strain evidence="2">cv. Jemalong A17</strain>
    </source>
</reference>
<evidence type="ECO:0000313" key="2">
    <source>
        <dbReference type="EnsemblPlants" id="AES79175"/>
    </source>
</evidence>
<dbReference type="EnsemblPlants" id="AES79175">
    <property type="protein sequence ID" value="AES79175"/>
    <property type="gene ID" value="MTR_7g058780"/>
</dbReference>
<proteinExistence type="predicted"/>
<evidence type="ECO:0000313" key="1">
    <source>
        <dbReference type="EMBL" id="AES79175.1"/>
    </source>
</evidence>
<dbReference type="AlphaFoldDB" id="G7L1B9"/>
<dbReference type="HOGENOM" id="CLU_2708591_0_0_1"/>
<dbReference type="Proteomes" id="UP000002051">
    <property type="component" value="Unassembled WGS sequence"/>
</dbReference>
<organism evidence="1 3">
    <name type="scientific">Medicago truncatula</name>
    <name type="common">Barrel medic</name>
    <name type="synonym">Medicago tribuloides</name>
    <dbReference type="NCBI Taxonomy" id="3880"/>
    <lineage>
        <taxon>Eukaryota</taxon>
        <taxon>Viridiplantae</taxon>
        <taxon>Streptophyta</taxon>
        <taxon>Embryophyta</taxon>
        <taxon>Tracheophyta</taxon>
        <taxon>Spermatophyta</taxon>
        <taxon>Magnoliopsida</taxon>
        <taxon>eudicotyledons</taxon>
        <taxon>Gunneridae</taxon>
        <taxon>Pentapetalae</taxon>
        <taxon>rosids</taxon>
        <taxon>fabids</taxon>
        <taxon>Fabales</taxon>
        <taxon>Fabaceae</taxon>
        <taxon>Papilionoideae</taxon>
        <taxon>50 kb inversion clade</taxon>
        <taxon>NPAAA clade</taxon>
        <taxon>Hologalegina</taxon>
        <taxon>IRL clade</taxon>
        <taxon>Trifolieae</taxon>
        <taxon>Medicago</taxon>
    </lineage>
</organism>